<proteinExistence type="predicted"/>
<reference evidence="1 2" key="1">
    <citation type="submission" date="2016-11" db="EMBL/GenBank/DDBJ databases">
        <authorList>
            <person name="Jaros S."/>
            <person name="Januszkiewicz K."/>
            <person name="Wedrychowicz H."/>
        </authorList>
    </citation>
    <scope>NUCLEOTIDE SEQUENCE [LARGE SCALE GENOMIC DNA]</scope>
    <source>
        <strain evidence="1 2">DSM 4740</strain>
    </source>
</reference>
<name>A0A1M7G855_9GAMM</name>
<dbReference type="OrthoDB" id="9997629at2"/>
<protein>
    <submittedName>
        <fullName evidence="1">Uncharacterized protein</fullName>
    </submittedName>
</protein>
<accession>A0A1M7G855</accession>
<dbReference type="STRING" id="44933.SAMN05660971_02217"/>
<organism evidence="1 2">
    <name type="scientific">Halomonas cupida</name>
    <dbReference type="NCBI Taxonomy" id="44933"/>
    <lineage>
        <taxon>Bacteria</taxon>
        <taxon>Pseudomonadati</taxon>
        <taxon>Pseudomonadota</taxon>
        <taxon>Gammaproteobacteria</taxon>
        <taxon>Oceanospirillales</taxon>
        <taxon>Halomonadaceae</taxon>
        <taxon>Halomonas</taxon>
    </lineage>
</organism>
<evidence type="ECO:0000313" key="2">
    <source>
        <dbReference type="Proteomes" id="UP000184123"/>
    </source>
</evidence>
<evidence type="ECO:0000313" key="1">
    <source>
        <dbReference type="EMBL" id="SHM12049.1"/>
    </source>
</evidence>
<dbReference type="RefSeq" id="WP_073435258.1">
    <property type="nucleotide sequence ID" value="NZ_BJXU01000053.1"/>
</dbReference>
<dbReference type="Proteomes" id="UP000184123">
    <property type="component" value="Unassembled WGS sequence"/>
</dbReference>
<dbReference type="AlphaFoldDB" id="A0A1M7G855"/>
<gene>
    <name evidence="1" type="ORF">SAMN05660971_02217</name>
</gene>
<sequence length="234" mass="25305">MGERRARMPGGALIGTQGVRGRQWTAGAALLMAGLMVSGVQAASNMEYVPVDGSALMLLHLSNGEIHAVEFPQVHETVPHAQCDGNFSGVLDFRATSPEEISAEQAERRYALSVLFDPPHEDPLPTLRVHGQGPLVLHVAPMDMPGDDPANWAPEGEVARYDKHWYLQLSWSFRPGQLAEEQSLGSITPTSRAPMLPEGGDDVVVDRAELHLDMQLPARVHEDGALVPCPPASE</sequence>
<dbReference type="EMBL" id="FRCA01000005">
    <property type="protein sequence ID" value="SHM12049.1"/>
    <property type="molecule type" value="Genomic_DNA"/>
</dbReference>